<dbReference type="InterPro" id="IPR013083">
    <property type="entry name" value="Znf_RING/FYVE/PHD"/>
</dbReference>
<dbReference type="InterPro" id="IPR001841">
    <property type="entry name" value="Znf_RING"/>
</dbReference>
<dbReference type="PANTHER" id="PTHR15067">
    <property type="entry name" value="E3 UBIQUITIN-PROTEIN LIGASE RNF8"/>
    <property type="match status" value="1"/>
</dbReference>
<proteinExistence type="predicted"/>
<sequence length="523" mass="57162">METQVGQSSRLSNSPWKQTRCHCKEEINKEVVSLMEAECSCMICEEIFVDATVTQCGHTFCDLCVKKWYCTSPKQDCPMCRQPLAIGTVKRNVEVDSFVTRLHLRLSDKIKRTRNSLLKTRRSNVLKFNAKLPNCQSVSLPATPITSTDEEDFRRIRTQLRTELSSSRDHDAQIPTVTLELDKVDASVQTDDPPSQFDSLNLSCPESHTVSTLEELYQVLQSEPSTRFDPQPSSSLLPTVHGQSQYGEEGNDDEEVLILPTPKKIPKVLDFIDITDDHSDERTKPGPSSVFVSSSVQNRADEPIVLEPVPSTSSSTAANLNSPPYQSSTVDLSALDDNTITPSIQNQQYRTNRGISWYQIPGPGPAGARAGSLAGPVLKNIPGPVISWYGSENQADEPIVPEPVPSTSSNTAANLNSPLHRSSTVDLSALEDNIITPLIASRAVSALVVCQSFVALADTPAIVSSTPTTTLSSDSSSLTLSSALESPSTSTPQVPIRLGIKRDSSGKLLVFQRERSEPRVREQ</sequence>
<evidence type="ECO:0000256" key="2">
    <source>
        <dbReference type="ARBA" id="ARBA00022723"/>
    </source>
</evidence>
<keyword evidence="2" id="KW-0479">Metal-binding</keyword>
<dbReference type="AlphaFoldDB" id="A0A226DLQ2"/>
<reference evidence="9 10" key="1">
    <citation type="submission" date="2015-12" db="EMBL/GenBank/DDBJ databases">
        <title>The genome of Folsomia candida.</title>
        <authorList>
            <person name="Faddeeva A."/>
            <person name="Derks M.F."/>
            <person name="Anvar Y."/>
            <person name="Smit S."/>
            <person name="Van Straalen N."/>
            <person name="Roelofs D."/>
        </authorList>
    </citation>
    <scope>NUCLEOTIDE SEQUENCE [LARGE SCALE GENOMIC DNA]</scope>
    <source>
        <strain evidence="9 10">VU population</strain>
        <tissue evidence="9">Whole body</tissue>
    </source>
</reference>
<comment type="caution">
    <text evidence="9">The sequence shown here is derived from an EMBL/GenBank/DDBJ whole genome shotgun (WGS) entry which is preliminary data.</text>
</comment>
<name>A0A226DLQ2_FOLCA</name>
<feature type="region of interest" description="Disordered" evidence="7">
    <location>
        <begin position="223"/>
        <end position="253"/>
    </location>
</feature>
<feature type="domain" description="RING-type" evidence="8">
    <location>
        <begin position="41"/>
        <end position="81"/>
    </location>
</feature>
<protein>
    <submittedName>
        <fullName evidence="9">E3 ubiquitin-protein ligase RNF8</fullName>
    </submittedName>
</protein>
<evidence type="ECO:0000313" key="9">
    <source>
        <dbReference type="EMBL" id="OXA46119.1"/>
    </source>
</evidence>
<keyword evidence="1" id="KW-0808">Transferase</keyword>
<dbReference type="GO" id="GO:0006511">
    <property type="term" value="P:ubiquitin-dependent protein catabolic process"/>
    <property type="evidence" value="ECO:0007669"/>
    <property type="project" value="TreeGrafter"/>
</dbReference>
<dbReference type="GO" id="GO:0070936">
    <property type="term" value="P:protein K48-linked ubiquitination"/>
    <property type="evidence" value="ECO:0007669"/>
    <property type="project" value="TreeGrafter"/>
</dbReference>
<dbReference type="Proteomes" id="UP000198287">
    <property type="component" value="Unassembled WGS sequence"/>
</dbReference>
<keyword evidence="3 6" id="KW-0863">Zinc-finger</keyword>
<evidence type="ECO:0000256" key="3">
    <source>
        <dbReference type="ARBA" id="ARBA00022771"/>
    </source>
</evidence>
<gene>
    <name evidence="9" type="ORF">Fcan01_19107</name>
</gene>
<dbReference type="GO" id="GO:0005634">
    <property type="term" value="C:nucleus"/>
    <property type="evidence" value="ECO:0007669"/>
    <property type="project" value="TreeGrafter"/>
</dbReference>
<dbReference type="PANTHER" id="PTHR15067:SF4">
    <property type="entry name" value="E3 UBIQUITIN-PROTEIN LIGASE RNF8"/>
    <property type="match status" value="1"/>
</dbReference>
<keyword evidence="4" id="KW-0833">Ubl conjugation pathway</keyword>
<dbReference type="STRING" id="158441.A0A226DLQ2"/>
<dbReference type="GO" id="GO:0035861">
    <property type="term" value="C:site of double-strand break"/>
    <property type="evidence" value="ECO:0007669"/>
    <property type="project" value="TreeGrafter"/>
</dbReference>
<dbReference type="GO" id="GO:0008270">
    <property type="term" value="F:zinc ion binding"/>
    <property type="evidence" value="ECO:0007669"/>
    <property type="project" value="UniProtKB-KW"/>
</dbReference>
<organism evidence="9 10">
    <name type="scientific">Folsomia candida</name>
    <name type="common">Springtail</name>
    <dbReference type="NCBI Taxonomy" id="158441"/>
    <lineage>
        <taxon>Eukaryota</taxon>
        <taxon>Metazoa</taxon>
        <taxon>Ecdysozoa</taxon>
        <taxon>Arthropoda</taxon>
        <taxon>Hexapoda</taxon>
        <taxon>Collembola</taxon>
        <taxon>Entomobryomorpha</taxon>
        <taxon>Isotomoidea</taxon>
        <taxon>Isotomidae</taxon>
        <taxon>Proisotominae</taxon>
        <taxon>Folsomia</taxon>
    </lineage>
</organism>
<dbReference type="PROSITE" id="PS00518">
    <property type="entry name" value="ZF_RING_1"/>
    <property type="match status" value="1"/>
</dbReference>
<dbReference type="GO" id="GO:0042393">
    <property type="term" value="F:histone binding"/>
    <property type="evidence" value="ECO:0007669"/>
    <property type="project" value="TreeGrafter"/>
</dbReference>
<dbReference type="GO" id="GO:0005829">
    <property type="term" value="C:cytosol"/>
    <property type="evidence" value="ECO:0007669"/>
    <property type="project" value="TreeGrafter"/>
</dbReference>
<evidence type="ECO:0000313" key="10">
    <source>
        <dbReference type="Proteomes" id="UP000198287"/>
    </source>
</evidence>
<evidence type="ECO:0000256" key="4">
    <source>
        <dbReference type="ARBA" id="ARBA00022786"/>
    </source>
</evidence>
<feature type="compositionally biased region" description="Polar residues" evidence="7">
    <location>
        <begin position="231"/>
        <end position="246"/>
    </location>
</feature>
<dbReference type="GO" id="GO:0006302">
    <property type="term" value="P:double-strand break repair"/>
    <property type="evidence" value="ECO:0007669"/>
    <property type="project" value="TreeGrafter"/>
</dbReference>
<dbReference type="SUPFAM" id="SSF57850">
    <property type="entry name" value="RING/U-box"/>
    <property type="match status" value="1"/>
</dbReference>
<dbReference type="GO" id="GO:0000151">
    <property type="term" value="C:ubiquitin ligase complex"/>
    <property type="evidence" value="ECO:0007669"/>
    <property type="project" value="TreeGrafter"/>
</dbReference>
<evidence type="ECO:0000256" key="5">
    <source>
        <dbReference type="ARBA" id="ARBA00022833"/>
    </source>
</evidence>
<dbReference type="SMART" id="SM00184">
    <property type="entry name" value="RING"/>
    <property type="match status" value="1"/>
</dbReference>
<dbReference type="PROSITE" id="PS50089">
    <property type="entry name" value="ZF_RING_2"/>
    <property type="match status" value="1"/>
</dbReference>
<evidence type="ECO:0000256" key="6">
    <source>
        <dbReference type="PROSITE-ProRule" id="PRU00175"/>
    </source>
</evidence>
<keyword evidence="10" id="KW-1185">Reference proteome</keyword>
<dbReference type="EMBL" id="LNIX01000016">
    <property type="protein sequence ID" value="OXA46119.1"/>
    <property type="molecule type" value="Genomic_DNA"/>
</dbReference>
<dbReference type="Pfam" id="PF00097">
    <property type="entry name" value="zf-C3HC4"/>
    <property type="match status" value="1"/>
</dbReference>
<evidence type="ECO:0000259" key="8">
    <source>
        <dbReference type="PROSITE" id="PS50089"/>
    </source>
</evidence>
<dbReference type="OrthoDB" id="5330228at2759"/>
<dbReference type="InterPro" id="IPR017907">
    <property type="entry name" value="Znf_RING_CS"/>
</dbReference>
<evidence type="ECO:0000256" key="7">
    <source>
        <dbReference type="SAM" id="MobiDB-lite"/>
    </source>
</evidence>
<dbReference type="InterPro" id="IPR018957">
    <property type="entry name" value="Znf_C3HC4_RING-type"/>
</dbReference>
<evidence type="ECO:0000256" key="1">
    <source>
        <dbReference type="ARBA" id="ARBA00022679"/>
    </source>
</evidence>
<keyword evidence="5" id="KW-0862">Zinc</keyword>
<dbReference type="GO" id="GO:0061630">
    <property type="term" value="F:ubiquitin protein ligase activity"/>
    <property type="evidence" value="ECO:0007669"/>
    <property type="project" value="TreeGrafter"/>
</dbReference>
<accession>A0A226DLQ2</accession>
<dbReference type="Gene3D" id="3.30.40.10">
    <property type="entry name" value="Zinc/RING finger domain, C3HC4 (zinc finger)"/>
    <property type="match status" value="1"/>
</dbReference>